<dbReference type="AlphaFoldDB" id="A0A0K9Q4G1"/>
<keyword evidence="1" id="KW-0472">Membrane</keyword>
<dbReference type="PANTHER" id="PTHR34953:SF1">
    <property type="entry name" value="ALPHA_BETA HYDROLASE RELATED PROTEIN"/>
    <property type="match status" value="1"/>
</dbReference>
<keyword evidence="1" id="KW-1133">Transmembrane helix</keyword>
<sequence>MEKKSMMITAVSPPLWTQVWRGVKTIFFVFTMIGSLLLFSAPPLLVAILDIILPTVLLHVYSSDYVPVSVGTIVERLRPFDFKSSLVDVPLISVARSLLILFVYSLCDVPGRSRGPYLGTTLFCSVVSVSYVAVKACVTFDGSMRWRQSPEGSIWQAVIMSSMLLAIAHVVVAYKTNCRERRKLVVFQIDLEAVPFTKTAFDYRKSYIN</sequence>
<reference evidence="3" key="1">
    <citation type="journal article" date="2016" name="Nature">
        <title>The genome of the seagrass Zostera marina reveals angiosperm adaptation to the sea.</title>
        <authorList>
            <person name="Olsen J.L."/>
            <person name="Rouze P."/>
            <person name="Verhelst B."/>
            <person name="Lin Y.-C."/>
            <person name="Bayer T."/>
            <person name="Collen J."/>
            <person name="Dattolo E."/>
            <person name="De Paoli E."/>
            <person name="Dittami S."/>
            <person name="Maumus F."/>
            <person name="Michel G."/>
            <person name="Kersting A."/>
            <person name="Lauritano C."/>
            <person name="Lohaus R."/>
            <person name="Toepel M."/>
            <person name="Tonon T."/>
            <person name="Vanneste K."/>
            <person name="Amirebrahimi M."/>
            <person name="Brakel J."/>
            <person name="Bostroem C."/>
            <person name="Chovatia M."/>
            <person name="Grimwood J."/>
            <person name="Jenkins J.W."/>
            <person name="Jueterbock A."/>
            <person name="Mraz A."/>
            <person name="Stam W.T."/>
            <person name="Tice H."/>
            <person name="Bornberg-Bauer E."/>
            <person name="Green P.J."/>
            <person name="Pearson G.A."/>
            <person name="Procaccini G."/>
            <person name="Duarte C.M."/>
            <person name="Schmutz J."/>
            <person name="Reusch T.B.H."/>
            <person name="Van de Peer Y."/>
        </authorList>
    </citation>
    <scope>NUCLEOTIDE SEQUENCE [LARGE SCALE GENOMIC DNA]</scope>
    <source>
        <strain evidence="3">cv. Finnish</strain>
    </source>
</reference>
<dbReference type="EMBL" id="LFYR01000079">
    <property type="protein sequence ID" value="KMZ76148.1"/>
    <property type="molecule type" value="Genomic_DNA"/>
</dbReference>
<feature type="transmembrane region" description="Helical" evidence="1">
    <location>
        <begin position="82"/>
        <end position="104"/>
    </location>
</feature>
<evidence type="ECO:0000256" key="1">
    <source>
        <dbReference type="SAM" id="Phobius"/>
    </source>
</evidence>
<dbReference type="PANTHER" id="PTHR34953">
    <property type="entry name" value="ALPHA/BETA HYDROLASE RELATED PROTEIN"/>
    <property type="match status" value="1"/>
</dbReference>
<keyword evidence="2" id="KW-0378">Hydrolase</keyword>
<protein>
    <submittedName>
        <fullName evidence="2">Alpha/beta hydrolase related protein</fullName>
    </submittedName>
</protein>
<dbReference type="OrthoDB" id="1914191at2759"/>
<dbReference type="STRING" id="29655.A0A0K9Q4G1"/>
<gene>
    <name evidence="2" type="ORF">ZOSMA_106G00540</name>
</gene>
<keyword evidence="3" id="KW-1185">Reference proteome</keyword>
<feature type="transmembrane region" description="Helical" evidence="1">
    <location>
        <begin position="20"/>
        <end position="39"/>
    </location>
</feature>
<dbReference type="GO" id="GO:0016787">
    <property type="term" value="F:hydrolase activity"/>
    <property type="evidence" value="ECO:0007669"/>
    <property type="project" value="UniProtKB-KW"/>
</dbReference>
<keyword evidence="1" id="KW-0812">Transmembrane</keyword>
<evidence type="ECO:0000313" key="2">
    <source>
        <dbReference type="EMBL" id="KMZ76148.1"/>
    </source>
</evidence>
<dbReference type="OMA" id="SSHFHNY"/>
<feature type="transmembrane region" description="Helical" evidence="1">
    <location>
        <begin position="116"/>
        <end position="134"/>
    </location>
</feature>
<proteinExistence type="predicted"/>
<name>A0A0K9Q4G1_ZOSMR</name>
<evidence type="ECO:0000313" key="3">
    <source>
        <dbReference type="Proteomes" id="UP000036987"/>
    </source>
</evidence>
<dbReference type="Proteomes" id="UP000036987">
    <property type="component" value="Unassembled WGS sequence"/>
</dbReference>
<feature type="transmembrane region" description="Helical" evidence="1">
    <location>
        <begin position="154"/>
        <end position="174"/>
    </location>
</feature>
<accession>A0A0K9Q4G1</accession>
<organism evidence="2 3">
    <name type="scientific">Zostera marina</name>
    <name type="common">Eelgrass</name>
    <dbReference type="NCBI Taxonomy" id="29655"/>
    <lineage>
        <taxon>Eukaryota</taxon>
        <taxon>Viridiplantae</taxon>
        <taxon>Streptophyta</taxon>
        <taxon>Embryophyta</taxon>
        <taxon>Tracheophyta</taxon>
        <taxon>Spermatophyta</taxon>
        <taxon>Magnoliopsida</taxon>
        <taxon>Liliopsida</taxon>
        <taxon>Zosteraceae</taxon>
        <taxon>Zostera</taxon>
    </lineage>
</organism>
<comment type="caution">
    <text evidence="2">The sequence shown here is derived from an EMBL/GenBank/DDBJ whole genome shotgun (WGS) entry which is preliminary data.</text>
</comment>